<keyword evidence="1" id="KW-0812">Transmembrane</keyword>
<dbReference type="PANTHER" id="PTHR23028">
    <property type="entry name" value="ACETYLTRANSFERASE"/>
    <property type="match status" value="1"/>
</dbReference>
<keyword evidence="3" id="KW-0808">Transferase</keyword>
<keyword evidence="1" id="KW-0472">Membrane</keyword>
<feature type="domain" description="Acyltransferase 3" evidence="2">
    <location>
        <begin position="18"/>
        <end position="359"/>
    </location>
</feature>
<feature type="transmembrane region" description="Helical" evidence="1">
    <location>
        <begin position="92"/>
        <end position="109"/>
    </location>
</feature>
<evidence type="ECO:0000259" key="2">
    <source>
        <dbReference type="Pfam" id="PF01757"/>
    </source>
</evidence>
<reference evidence="3 4" key="1">
    <citation type="submission" date="2017-06" db="EMBL/GenBank/DDBJ databases">
        <authorList>
            <person name="Kim H.J."/>
            <person name="Triplett B.A."/>
        </authorList>
    </citation>
    <scope>NUCLEOTIDE SEQUENCE [LARGE SCALE GENOMIC DNA]</scope>
    <source>
        <strain evidence="3 4">U15</strain>
    </source>
</reference>
<gene>
    <name evidence="3" type="ORF">SAMN06265795_10735</name>
</gene>
<dbReference type="PANTHER" id="PTHR23028:SF53">
    <property type="entry name" value="ACYL_TRANSF_3 DOMAIN-CONTAINING PROTEIN"/>
    <property type="match status" value="1"/>
</dbReference>
<dbReference type="AlphaFoldDB" id="A0A239HNG3"/>
<name>A0A239HNG3_9BURK</name>
<feature type="transmembrane region" description="Helical" evidence="1">
    <location>
        <begin position="209"/>
        <end position="230"/>
    </location>
</feature>
<dbReference type="Proteomes" id="UP000198284">
    <property type="component" value="Unassembled WGS sequence"/>
</dbReference>
<protein>
    <submittedName>
        <fullName evidence="3">Peptidoglycan/LPS O-acetylase OafA/YrhL, contains acyltransferase and SGNH-hydrolase domains</fullName>
    </submittedName>
</protein>
<dbReference type="GO" id="GO:0016020">
    <property type="term" value="C:membrane"/>
    <property type="evidence" value="ECO:0007669"/>
    <property type="project" value="TreeGrafter"/>
</dbReference>
<keyword evidence="3" id="KW-0012">Acyltransferase</keyword>
<dbReference type="GO" id="GO:0016747">
    <property type="term" value="F:acyltransferase activity, transferring groups other than amino-acyl groups"/>
    <property type="evidence" value="ECO:0007669"/>
    <property type="project" value="InterPro"/>
</dbReference>
<feature type="transmembrane region" description="Helical" evidence="1">
    <location>
        <begin position="49"/>
        <end position="72"/>
    </location>
</feature>
<accession>A0A239HNG3</accession>
<dbReference type="EMBL" id="FZOT01000007">
    <property type="protein sequence ID" value="SNS81794.1"/>
    <property type="molecule type" value="Genomic_DNA"/>
</dbReference>
<dbReference type="OrthoDB" id="9814807at2"/>
<feature type="transmembrane region" description="Helical" evidence="1">
    <location>
        <begin position="175"/>
        <end position="197"/>
    </location>
</feature>
<feature type="transmembrane region" description="Helical" evidence="1">
    <location>
        <begin position="340"/>
        <end position="362"/>
    </location>
</feature>
<dbReference type="GO" id="GO:0000271">
    <property type="term" value="P:polysaccharide biosynthetic process"/>
    <property type="evidence" value="ECO:0007669"/>
    <property type="project" value="TreeGrafter"/>
</dbReference>
<evidence type="ECO:0000313" key="4">
    <source>
        <dbReference type="Proteomes" id="UP000198284"/>
    </source>
</evidence>
<keyword evidence="4" id="KW-1185">Reference proteome</keyword>
<organism evidence="3 4">
    <name type="scientific">Noviherbaspirillum humi</name>
    <dbReference type="NCBI Taxonomy" id="1688639"/>
    <lineage>
        <taxon>Bacteria</taxon>
        <taxon>Pseudomonadati</taxon>
        <taxon>Pseudomonadota</taxon>
        <taxon>Betaproteobacteria</taxon>
        <taxon>Burkholderiales</taxon>
        <taxon>Oxalobacteraceae</taxon>
        <taxon>Noviherbaspirillum</taxon>
    </lineage>
</organism>
<proteinExistence type="predicted"/>
<feature type="transmembrane region" description="Helical" evidence="1">
    <location>
        <begin position="148"/>
        <end position="166"/>
    </location>
</feature>
<feature type="transmembrane region" description="Helical" evidence="1">
    <location>
        <begin position="315"/>
        <end position="334"/>
    </location>
</feature>
<dbReference type="Pfam" id="PF01757">
    <property type="entry name" value="Acyl_transf_3"/>
    <property type="match status" value="1"/>
</dbReference>
<evidence type="ECO:0000256" key="1">
    <source>
        <dbReference type="SAM" id="Phobius"/>
    </source>
</evidence>
<keyword evidence="1" id="KW-1133">Transmembrane helix</keyword>
<keyword evidence="3" id="KW-0378">Hydrolase</keyword>
<dbReference type="GO" id="GO:0016787">
    <property type="term" value="F:hydrolase activity"/>
    <property type="evidence" value="ECO:0007669"/>
    <property type="project" value="UniProtKB-KW"/>
</dbReference>
<sequence length="392" mass="44297">MNSMSAVSKFDKQYNSRAIDALRGYAILFVICMHVLDHVPSLVWPAKRLLLLGTHGVQLFFIASAVTLLMSWSREQDHLLAPRTRRFLINRFFRIAPLYFSAIVFYWFFENVQLVNFSTEKLLATLLFYNSWSPYLIPTVGGWKTVPGGWSISVEFMFYLLFPLLAQTVTTLRRAVLFLAISYAVMLGASIYGQHLYPEISLEARENFLFYWPPNQLVVFALGFVLYRAIKSSAVSAWVQRSLLNANNVTVLLSLALLLAQFHPGKVVPLLNFLLPKHLLLSLLFTSWALFLILKPSNIAAPKIVGSIGKMSFSIYLIHFATLAVVSPLLARAWPLPTTGVASISYVFVLLGLAVLISYQVARHTYRLIEKPFIQYGKSLFIGGSTLFPRTK</sequence>
<evidence type="ECO:0000313" key="3">
    <source>
        <dbReference type="EMBL" id="SNS81794.1"/>
    </source>
</evidence>
<dbReference type="InterPro" id="IPR002656">
    <property type="entry name" value="Acyl_transf_3_dom"/>
</dbReference>
<feature type="transmembrane region" description="Helical" evidence="1">
    <location>
        <begin position="21"/>
        <end position="43"/>
    </location>
</feature>
<feature type="transmembrane region" description="Helical" evidence="1">
    <location>
        <begin position="242"/>
        <end position="262"/>
    </location>
</feature>
<dbReference type="InterPro" id="IPR050879">
    <property type="entry name" value="Acyltransferase_3"/>
</dbReference>
<feature type="transmembrane region" description="Helical" evidence="1">
    <location>
        <begin position="274"/>
        <end position="294"/>
    </location>
</feature>